<dbReference type="OrthoDB" id="9769447at2"/>
<reference evidence="4 5" key="1">
    <citation type="submission" date="2019-02" db="EMBL/GenBank/DDBJ databases">
        <title>Deep-cultivation of Planctomycetes and their phenomic and genomic characterization uncovers novel biology.</title>
        <authorList>
            <person name="Wiegand S."/>
            <person name="Jogler M."/>
            <person name="Boedeker C."/>
            <person name="Pinto D."/>
            <person name="Vollmers J."/>
            <person name="Rivas-Marin E."/>
            <person name="Kohn T."/>
            <person name="Peeters S.H."/>
            <person name="Heuer A."/>
            <person name="Rast P."/>
            <person name="Oberbeckmann S."/>
            <person name="Bunk B."/>
            <person name="Jeske O."/>
            <person name="Meyerdierks A."/>
            <person name="Storesund J.E."/>
            <person name="Kallscheuer N."/>
            <person name="Luecker S."/>
            <person name="Lage O.M."/>
            <person name="Pohl T."/>
            <person name="Merkel B.J."/>
            <person name="Hornburger P."/>
            <person name="Mueller R.-W."/>
            <person name="Bruemmer F."/>
            <person name="Labrenz M."/>
            <person name="Spormann A.M."/>
            <person name="Op den Camp H."/>
            <person name="Overmann J."/>
            <person name="Amann R."/>
            <person name="Jetten M.S.M."/>
            <person name="Mascher T."/>
            <person name="Medema M.H."/>
            <person name="Devos D.P."/>
            <person name="Kaster A.-K."/>
            <person name="Ovreas L."/>
            <person name="Rohde M."/>
            <person name="Galperin M.Y."/>
            <person name="Jogler C."/>
        </authorList>
    </citation>
    <scope>NUCLEOTIDE SEQUENCE [LARGE SCALE GENOMIC DNA]</scope>
    <source>
        <strain evidence="4 5">Pan153</strain>
    </source>
</reference>
<evidence type="ECO:0000256" key="2">
    <source>
        <dbReference type="ARBA" id="ARBA00023002"/>
    </source>
</evidence>
<evidence type="ECO:0000313" key="5">
    <source>
        <dbReference type="Proteomes" id="UP000320839"/>
    </source>
</evidence>
<keyword evidence="2 4" id="KW-0560">Oxidoreductase</keyword>
<dbReference type="AlphaFoldDB" id="A0A518A395"/>
<sequence length="378" mass="40233">MRCVLPQIEVESALVDAEKLKQFCLQLLTQADLKPEEAELVADSLVESNLRGIDSHGVARLPHYLERIRQQSIKARPAMQWEPLGEAVGRVDGDHGLGQLAMVKAADHAVELARGSGAGWVSICNSSHCGALAYYGLRIAREGMIGFVFTHVDPMVTPHGSAEPFCGTNPVCITAPGKNEQSLCLDMATSITPWNTVANAATEGVSIPSGWALDANGEGTTDPHQVAALFPFGGFKGSGLGLLIDVLCALLGGAPIGPDIPKMYGDLSQRRLLGGMVGAIDISRFTEVSGFQDRIADIIERWGALKPLTAGEKVLYPGEPEALQREERLQTGIPVGLNLIKVFNELAEQRGLPALETEGSVAEDCTSEVASSTTESVR</sequence>
<feature type="compositionally biased region" description="Low complexity" evidence="3">
    <location>
        <begin position="367"/>
        <end position="378"/>
    </location>
</feature>
<dbReference type="InterPro" id="IPR036111">
    <property type="entry name" value="Mal/L-sulfo/L-lacto_DH-like_sf"/>
</dbReference>
<dbReference type="Proteomes" id="UP000320839">
    <property type="component" value="Chromosome"/>
</dbReference>
<dbReference type="EC" id="1.1.1.-" evidence="4"/>
<evidence type="ECO:0000256" key="3">
    <source>
        <dbReference type="SAM" id="MobiDB-lite"/>
    </source>
</evidence>
<name>A0A518A395_9PLAN</name>
<dbReference type="InterPro" id="IPR043144">
    <property type="entry name" value="Mal/L-sulf/L-lact_DH-like_ah"/>
</dbReference>
<dbReference type="Gene3D" id="1.10.1530.10">
    <property type="match status" value="1"/>
</dbReference>
<organism evidence="4 5">
    <name type="scientific">Gimesia panareensis</name>
    <dbReference type="NCBI Taxonomy" id="2527978"/>
    <lineage>
        <taxon>Bacteria</taxon>
        <taxon>Pseudomonadati</taxon>
        <taxon>Planctomycetota</taxon>
        <taxon>Planctomycetia</taxon>
        <taxon>Planctomycetales</taxon>
        <taxon>Planctomycetaceae</taxon>
        <taxon>Gimesia</taxon>
    </lineage>
</organism>
<evidence type="ECO:0000313" key="4">
    <source>
        <dbReference type="EMBL" id="QDV17559.1"/>
    </source>
</evidence>
<dbReference type="InterPro" id="IPR003767">
    <property type="entry name" value="Malate/L-lactate_DH-like"/>
</dbReference>
<dbReference type="Pfam" id="PF02615">
    <property type="entry name" value="Ldh_2"/>
    <property type="match status" value="1"/>
</dbReference>
<proteinExistence type="inferred from homology"/>
<accession>A0A518A395</accession>
<dbReference type="SUPFAM" id="SSF89733">
    <property type="entry name" value="L-sulfolactate dehydrogenase-like"/>
    <property type="match status" value="1"/>
</dbReference>
<dbReference type="EMBL" id="CP036317">
    <property type="protein sequence ID" value="QDV17559.1"/>
    <property type="molecule type" value="Genomic_DNA"/>
</dbReference>
<accession>A0A518FML0</accession>
<dbReference type="Gene3D" id="3.30.1370.60">
    <property type="entry name" value="Hypothetical oxidoreductase yiak, domain 2"/>
    <property type="match status" value="1"/>
</dbReference>
<comment type="similarity">
    <text evidence="1">Belongs to the LDH2/MDH2 oxidoreductase family.</text>
</comment>
<protein>
    <submittedName>
        <fullName evidence="4">Putative oxidoreductase YjmC</fullName>
        <ecNumber evidence="4">1.1.1.-</ecNumber>
    </submittedName>
</protein>
<dbReference type="PANTHER" id="PTHR11091">
    <property type="entry name" value="OXIDOREDUCTASE-RELATED"/>
    <property type="match status" value="1"/>
</dbReference>
<feature type="region of interest" description="Disordered" evidence="3">
    <location>
        <begin position="357"/>
        <end position="378"/>
    </location>
</feature>
<gene>
    <name evidence="4" type="primary">yjmC_1</name>
    <name evidence="4" type="ORF">Pan153_22120</name>
</gene>
<dbReference type="GO" id="GO:0016491">
    <property type="term" value="F:oxidoreductase activity"/>
    <property type="evidence" value="ECO:0007669"/>
    <property type="project" value="UniProtKB-KW"/>
</dbReference>
<dbReference type="InterPro" id="IPR043143">
    <property type="entry name" value="Mal/L-sulf/L-lact_DH-like_NADP"/>
</dbReference>
<dbReference type="PANTHER" id="PTHR11091:SF0">
    <property type="entry name" value="MALATE DEHYDROGENASE"/>
    <property type="match status" value="1"/>
</dbReference>
<evidence type="ECO:0000256" key="1">
    <source>
        <dbReference type="ARBA" id="ARBA00006056"/>
    </source>
</evidence>